<keyword evidence="16" id="KW-1185">Reference proteome</keyword>
<dbReference type="InterPro" id="IPR015803">
    <property type="entry name" value="Cys-tRNA-ligase"/>
</dbReference>
<dbReference type="InterPro" id="IPR009080">
    <property type="entry name" value="tRNAsynth_Ia_anticodon-bd"/>
</dbReference>
<dbReference type="InterPro" id="IPR056411">
    <property type="entry name" value="CysS_C"/>
</dbReference>
<evidence type="ECO:0000256" key="12">
    <source>
        <dbReference type="HAMAP-Rule" id="MF_00041"/>
    </source>
</evidence>
<evidence type="ECO:0000256" key="1">
    <source>
        <dbReference type="ARBA" id="ARBA00004496"/>
    </source>
</evidence>
<reference evidence="15 16" key="1">
    <citation type="submission" date="2024-12" db="EMBL/GenBank/DDBJ databases">
        <authorList>
            <person name="Lee Y."/>
        </authorList>
    </citation>
    <scope>NUCLEOTIDE SEQUENCE [LARGE SCALE GENOMIC DNA]</scope>
    <source>
        <strain evidence="15 16">03SUJ4</strain>
    </source>
</reference>
<feature type="binding site" evidence="12">
    <location>
        <position position="30"/>
    </location>
    <ligand>
        <name>Zn(2+)</name>
        <dbReference type="ChEBI" id="CHEBI:29105"/>
    </ligand>
</feature>
<feature type="binding site" evidence="12">
    <location>
        <position position="212"/>
    </location>
    <ligand>
        <name>Zn(2+)</name>
        <dbReference type="ChEBI" id="CHEBI:29105"/>
    </ligand>
</feature>
<keyword evidence="4 12" id="KW-0963">Cytoplasm</keyword>
<feature type="region of interest" description="Disordered" evidence="13">
    <location>
        <begin position="375"/>
        <end position="403"/>
    </location>
</feature>
<feature type="short sequence motif" description="'KMSKS' region" evidence="12">
    <location>
        <begin position="269"/>
        <end position="273"/>
    </location>
</feature>
<dbReference type="Pfam" id="PF09190">
    <property type="entry name" value="DALR_2"/>
    <property type="match status" value="1"/>
</dbReference>
<keyword evidence="7 12" id="KW-0547">Nucleotide-binding</keyword>
<evidence type="ECO:0000256" key="11">
    <source>
        <dbReference type="ARBA" id="ARBA00023146"/>
    </source>
</evidence>
<dbReference type="Gene3D" id="3.40.50.620">
    <property type="entry name" value="HUPs"/>
    <property type="match status" value="1"/>
</dbReference>
<feature type="binding site" evidence="12">
    <location>
        <position position="272"/>
    </location>
    <ligand>
        <name>ATP</name>
        <dbReference type="ChEBI" id="CHEBI:30616"/>
    </ligand>
</feature>
<dbReference type="Pfam" id="PF01406">
    <property type="entry name" value="tRNA-synt_1e"/>
    <property type="match status" value="1"/>
</dbReference>
<comment type="subcellular location">
    <subcellularLocation>
        <location evidence="1 12">Cytoplasm</location>
    </subcellularLocation>
</comment>
<evidence type="ECO:0000256" key="7">
    <source>
        <dbReference type="ARBA" id="ARBA00022741"/>
    </source>
</evidence>
<feature type="domain" description="Cysteinyl-tRNA synthetase class Ia DALR" evidence="14">
    <location>
        <begin position="419"/>
        <end position="483"/>
    </location>
</feature>
<dbReference type="CDD" id="cd00672">
    <property type="entry name" value="CysRS_core"/>
    <property type="match status" value="1"/>
</dbReference>
<evidence type="ECO:0000256" key="4">
    <source>
        <dbReference type="ARBA" id="ARBA00022490"/>
    </source>
</evidence>
<keyword evidence="10 12" id="KW-0648">Protein biosynthesis</keyword>
<proteinExistence type="inferred from homology"/>
<dbReference type="InterPro" id="IPR014729">
    <property type="entry name" value="Rossmann-like_a/b/a_fold"/>
</dbReference>
<dbReference type="HAMAP" id="MF_00041">
    <property type="entry name" value="Cys_tRNA_synth"/>
    <property type="match status" value="1"/>
</dbReference>
<protein>
    <recommendedName>
        <fullName evidence="12">Cysteine--tRNA ligase</fullName>
        <ecNumber evidence="12">6.1.1.16</ecNumber>
    </recommendedName>
    <alternativeName>
        <fullName evidence="12">Cysteinyl-tRNA synthetase</fullName>
        <shortName evidence="12">CysRS</shortName>
    </alternativeName>
</protein>
<evidence type="ECO:0000256" key="6">
    <source>
        <dbReference type="ARBA" id="ARBA00022723"/>
    </source>
</evidence>
<dbReference type="Pfam" id="PF23493">
    <property type="entry name" value="CysS_C"/>
    <property type="match status" value="1"/>
</dbReference>
<name>A0ABW9KG81_9BACT</name>
<keyword evidence="6 12" id="KW-0479">Metal-binding</keyword>
<dbReference type="InterPro" id="IPR032678">
    <property type="entry name" value="tRNA-synt_1_cat_dom"/>
</dbReference>
<comment type="subunit">
    <text evidence="3 12">Monomer.</text>
</comment>
<evidence type="ECO:0000256" key="5">
    <source>
        <dbReference type="ARBA" id="ARBA00022598"/>
    </source>
</evidence>
<organism evidence="15 16">
    <name type="scientific">Terriglobus aquaticus</name>
    <dbReference type="NCBI Taxonomy" id="940139"/>
    <lineage>
        <taxon>Bacteria</taxon>
        <taxon>Pseudomonadati</taxon>
        <taxon>Acidobacteriota</taxon>
        <taxon>Terriglobia</taxon>
        <taxon>Terriglobales</taxon>
        <taxon>Acidobacteriaceae</taxon>
        <taxon>Terriglobus</taxon>
    </lineage>
</organism>
<evidence type="ECO:0000256" key="2">
    <source>
        <dbReference type="ARBA" id="ARBA00005594"/>
    </source>
</evidence>
<comment type="catalytic activity">
    <reaction evidence="12">
        <text>tRNA(Cys) + L-cysteine + ATP = L-cysteinyl-tRNA(Cys) + AMP + diphosphate</text>
        <dbReference type="Rhea" id="RHEA:17773"/>
        <dbReference type="Rhea" id="RHEA-COMP:9661"/>
        <dbReference type="Rhea" id="RHEA-COMP:9679"/>
        <dbReference type="ChEBI" id="CHEBI:30616"/>
        <dbReference type="ChEBI" id="CHEBI:33019"/>
        <dbReference type="ChEBI" id="CHEBI:35235"/>
        <dbReference type="ChEBI" id="CHEBI:78442"/>
        <dbReference type="ChEBI" id="CHEBI:78517"/>
        <dbReference type="ChEBI" id="CHEBI:456215"/>
        <dbReference type="EC" id="6.1.1.16"/>
    </reaction>
</comment>
<feature type="binding site" evidence="12">
    <location>
        <position position="237"/>
    </location>
    <ligand>
        <name>Zn(2+)</name>
        <dbReference type="ChEBI" id="CHEBI:29105"/>
    </ligand>
</feature>
<evidence type="ECO:0000256" key="3">
    <source>
        <dbReference type="ARBA" id="ARBA00011245"/>
    </source>
</evidence>
<comment type="cofactor">
    <cofactor evidence="12">
        <name>Zn(2+)</name>
        <dbReference type="ChEBI" id="CHEBI:29105"/>
    </cofactor>
    <text evidence="12">Binds 1 zinc ion per subunit.</text>
</comment>
<gene>
    <name evidence="12 15" type="primary">cysS</name>
    <name evidence="15" type="ORF">ACK2TP_03065</name>
</gene>
<dbReference type="Gene3D" id="1.20.120.1910">
    <property type="entry name" value="Cysteine-tRNA ligase, C-terminal anti-codon recognition domain"/>
    <property type="match status" value="1"/>
</dbReference>
<dbReference type="GO" id="GO:0004817">
    <property type="term" value="F:cysteine-tRNA ligase activity"/>
    <property type="evidence" value="ECO:0007669"/>
    <property type="project" value="UniProtKB-EC"/>
</dbReference>
<dbReference type="PANTHER" id="PTHR10890:SF3">
    <property type="entry name" value="CYSTEINE--TRNA LIGASE, CYTOPLASMIC"/>
    <property type="match status" value="1"/>
</dbReference>
<dbReference type="EMBL" id="JBJYXY010000001">
    <property type="protein sequence ID" value="MFN2974731.1"/>
    <property type="molecule type" value="Genomic_DNA"/>
</dbReference>
<dbReference type="PANTHER" id="PTHR10890">
    <property type="entry name" value="CYSTEINYL-TRNA SYNTHETASE"/>
    <property type="match status" value="1"/>
</dbReference>
<evidence type="ECO:0000259" key="14">
    <source>
        <dbReference type="SMART" id="SM00840"/>
    </source>
</evidence>
<comment type="caution">
    <text evidence="15">The sequence shown here is derived from an EMBL/GenBank/DDBJ whole genome shotgun (WGS) entry which is preliminary data.</text>
</comment>
<keyword evidence="8 12" id="KW-0862">Zinc</keyword>
<feature type="short sequence motif" description="'HIGH' region" evidence="12">
    <location>
        <begin position="32"/>
        <end position="42"/>
    </location>
</feature>
<evidence type="ECO:0000256" key="8">
    <source>
        <dbReference type="ARBA" id="ARBA00022833"/>
    </source>
</evidence>
<keyword evidence="9 12" id="KW-0067">ATP-binding</keyword>
<dbReference type="SMART" id="SM00840">
    <property type="entry name" value="DALR_2"/>
    <property type="match status" value="1"/>
</dbReference>
<feature type="binding site" evidence="12">
    <location>
        <position position="241"/>
    </location>
    <ligand>
        <name>Zn(2+)</name>
        <dbReference type="ChEBI" id="CHEBI:29105"/>
    </ligand>
</feature>
<dbReference type="SUPFAM" id="SSF47323">
    <property type="entry name" value="Anticodon-binding domain of a subclass of class I aminoacyl-tRNA synthetases"/>
    <property type="match status" value="1"/>
</dbReference>
<evidence type="ECO:0000256" key="9">
    <source>
        <dbReference type="ARBA" id="ARBA00022840"/>
    </source>
</evidence>
<comment type="similarity">
    <text evidence="2 12">Belongs to the class-I aminoacyl-tRNA synthetase family.</text>
</comment>
<sequence>MPAIELHNTLGGRTEPLTPERDNTLRMYCCGPTVYDYGHIGNFRTFLHVDVLRRYARLRGMNLLHVMNITDVEDKIIRNANAAGMPIDQYTAKFERAFLEDMDALGVERPEILARATENIPEMVSLIERLASEDIAYKTDDGSWYFRIDRFPDYGKLSGKDLEGIEDGARVDVDEYAKDSARDFALWKACKPGEASWDTAIGCGRPGWHIECSAMAMKHLGPTFDLHAGGEDLMFPHHENEIAQSECASHQPFARHWFHVRFLLVEGKKMSKSEGNFYTLRDLLLMGHRASSIRFLLLSVPYRHQMNFTFDGLTESANAIDRLRTFAKRLHSASQSNPAVSAAEAATGSSTRSGNHAASAAQVATSAVQQPAALAAEVATGPAQDRGFSRRGDKPSAAATEFGTPNSELATLLAQKREAYHAALSNDLNTAEARAAIFDVVRAVNIALDNGTVSATDLEATRALLNDFDAVFDVLTDRDAATTQAAIDWAKAEGREASIAPELLNTLSLSDADIDQLIAERNDARKRRNFARADAIRNELLEKGILLEDTKAGVTWKRK</sequence>
<dbReference type="NCBIfam" id="TIGR00435">
    <property type="entry name" value="cysS"/>
    <property type="match status" value="1"/>
</dbReference>
<evidence type="ECO:0000256" key="10">
    <source>
        <dbReference type="ARBA" id="ARBA00022917"/>
    </source>
</evidence>
<evidence type="ECO:0000256" key="13">
    <source>
        <dbReference type="SAM" id="MobiDB-lite"/>
    </source>
</evidence>
<dbReference type="Proteomes" id="UP001634747">
    <property type="component" value="Unassembled WGS sequence"/>
</dbReference>
<dbReference type="InterPro" id="IPR015273">
    <property type="entry name" value="Cys-tRNA-synt_Ia_DALR"/>
</dbReference>
<keyword evidence="5 12" id="KW-0436">Ligase</keyword>
<feature type="region of interest" description="Disordered" evidence="13">
    <location>
        <begin position="337"/>
        <end position="362"/>
    </location>
</feature>
<evidence type="ECO:0000313" key="16">
    <source>
        <dbReference type="Proteomes" id="UP001634747"/>
    </source>
</evidence>
<accession>A0ABW9KG81</accession>
<dbReference type="PRINTS" id="PR00983">
    <property type="entry name" value="TRNASYNTHCYS"/>
</dbReference>
<dbReference type="RefSeq" id="WP_263413713.1">
    <property type="nucleotide sequence ID" value="NZ_BAABBH010000001.1"/>
</dbReference>
<dbReference type="SUPFAM" id="SSF52374">
    <property type="entry name" value="Nucleotidylyl transferase"/>
    <property type="match status" value="1"/>
</dbReference>
<keyword evidence="11 12" id="KW-0030">Aminoacyl-tRNA synthetase</keyword>
<evidence type="ECO:0000313" key="15">
    <source>
        <dbReference type="EMBL" id="MFN2974731.1"/>
    </source>
</evidence>
<feature type="compositionally biased region" description="Polar residues" evidence="13">
    <location>
        <begin position="347"/>
        <end position="356"/>
    </location>
</feature>
<dbReference type="EC" id="6.1.1.16" evidence="12"/>
<dbReference type="InterPro" id="IPR024909">
    <property type="entry name" value="Cys-tRNA/MSH_ligase"/>
</dbReference>